<dbReference type="Proteomes" id="UP000245884">
    <property type="component" value="Unassembled WGS sequence"/>
</dbReference>
<dbReference type="GeneID" id="37030203"/>
<dbReference type="AlphaFoldDB" id="A0A316UP58"/>
<keyword evidence="1" id="KW-0472">Membrane</keyword>
<dbReference type="PANTHER" id="PTHR28268:SF1">
    <property type="entry name" value="MICOS SUBUNIT MIC26"/>
    <property type="match status" value="1"/>
</dbReference>
<dbReference type="PANTHER" id="PTHR28268">
    <property type="entry name" value="MICOS SUBUNIT MIC26"/>
    <property type="match status" value="1"/>
</dbReference>
<keyword evidence="3" id="KW-1185">Reference proteome</keyword>
<keyword evidence="1" id="KW-0496">Mitochondrion</keyword>
<dbReference type="GO" id="GO:0044284">
    <property type="term" value="C:mitochondrial crista junction"/>
    <property type="evidence" value="ECO:0007669"/>
    <property type="project" value="TreeGrafter"/>
</dbReference>
<comment type="subcellular location">
    <subcellularLocation>
        <location evidence="1">Mitochondrion inner membrane</location>
    </subcellularLocation>
</comment>
<protein>
    <recommendedName>
        <fullName evidence="1">MICOS complex subunit</fullName>
    </recommendedName>
</protein>
<accession>A0A316UP58</accession>
<dbReference type="EMBL" id="KZ819672">
    <property type="protein sequence ID" value="PWN26131.1"/>
    <property type="molecule type" value="Genomic_DNA"/>
</dbReference>
<sequence>MAAQGLFARSPLLVGGTAATALTMATLRPVYAEGDATASGSVKGKLPIYSSPGEPIKLVETHTALESHVGSARRAVVASTESLRNSVHSTVQSWIGVEQRVERRVLDILPRDEPLTPGILYVGVATLAGSVFGRYRTLPIRLVSPPLFLFASLNYFLPHTAHNLSLYYQELEARHLPSAVKEQRESFVGSMRGLWGQSEAKVKEGVRVVEGGWSKGLERVERETGLRVGGEKEGKAV</sequence>
<dbReference type="OrthoDB" id="2399148at2759"/>
<dbReference type="InterPro" id="IPR033181">
    <property type="entry name" value="Mic26_fungi"/>
</dbReference>
<dbReference type="InterPro" id="IPR019166">
    <property type="entry name" value="MIC26/MIC27"/>
</dbReference>
<dbReference type="GO" id="GO:0042407">
    <property type="term" value="P:cristae formation"/>
    <property type="evidence" value="ECO:0007669"/>
    <property type="project" value="InterPro"/>
</dbReference>
<dbReference type="RefSeq" id="XP_025360743.1">
    <property type="nucleotide sequence ID" value="XM_025508380.1"/>
</dbReference>
<keyword evidence="1" id="KW-0999">Mitochondrion inner membrane</keyword>
<dbReference type="Pfam" id="PF09769">
    <property type="entry name" value="ApoO"/>
    <property type="match status" value="1"/>
</dbReference>
<evidence type="ECO:0000313" key="3">
    <source>
        <dbReference type="Proteomes" id="UP000245884"/>
    </source>
</evidence>
<proteinExistence type="predicted"/>
<comment type="function">
    <text evidence="1">Component of the MICOS complex, a large protein complex of the mitochondrial inner membrane that plays crucial roles in the maintenance of crista junctions, inner membrane architecture, and formation of contact sites to the outer membrane.</text>
</comment>
<dbReference type="STRING" id="1569628.A0A316UP58"/>
<dbReference type="GO" id="GO:0061617">
    <property type="term" value="C:MICOS complex"/>
    <property type="evidence" value="ECO:0007669"/>
    <property type="project" value="UniProtKB-UniRule"/>
</dbReference>
<gene>
    <name evidence="2" type="ORF">BDZ90DRAFT_261462</name>
</gene>
<comment type="subunit">
    <text evidence="1">Component of the mitochondrial contact site and cristae organizing system (MICOS) complex.</text>
</comment>
<evidence type="ECO:0000256" key="1">
    <source>
        <dbReference type="RuleBase" id="RU363021"/>
    </source>
</evidence>
<name>A0A316UP58_9BASI</name>
<reference evidence="2 3" key="1">
    <citation type="journal article" date="2018" name="Mol. Biol. Evol.">
        <title>Broad Genomic Sampling Reveals a Smut Pathogenic Ancestry of the Fungal Clade Ustilaginomycotina.</title>
        <authorList>
            <person name="Kijpornyongpan T."/>
            <person name="Mondo S.J."/>
            <person name="Barry K."/>
            <person name="Sandor L."/>
            <person name="Lee J."/>
            <person name="Lipzen A."/>
            <person name="Pangilinan J."/>
            <person name="LaButti K."/>
            <person name="Hainaut M."/>
            <person name="Henrissat B."/>
            <person name="Grigoriev I.V."/>
            <person name="Spatafora J.W."/>
            <person name="Aime M.C."/>
        </authorList>
    </citation>
    <scope>NUCLEOTIDE SEQUENCE [LARGE SCALE GENOMIC DNA]</scope>
    <source>
        <strain evidence="2 3">MCA 5214</strain>
    </source>
</reference>
<organism evidence="2 3">
    <name type="scientific">Jaminaea rosea</name>
    <dbReference type="NCBI Taxonomy" id="1569628"/>
    <lineage>
        <taxon>Eukaryota</taxon>
        <taxon>Fungi</taxon>
        <taxon>Dikarya</taxon>
        <taxon>Basidiomycota</taxon>
        <taxon>Ustilaginomycotina</taxon>
        <taxon>Exobasidiomycetes</taxon>
        <taxon>Microstromatales</taxon>
        <taxon>Microstromatales incertae sedis</taxon>
        <taxon>Jaminaea</taxon>
    </lineage>
</organism>
<evidence type="ECO:0000313" key="2">
    <source>
        <dbReference type="EMBL" id="PWN26131.1"/>
    </source>
</evidence>